<dbReference type="SUPFAM" id="SSF52980">
    <property type="entry name" value="Restriction endonuclease-like"/>
    <property type="match status" value="1"/>
</dbReference>
<evidence type="ECO:0000313" key="1">
    <source>
        <dbReference type="EMBL" id="KAH9382948.1"/>
    </source>
</evidence>
<dbReference type="OrthoDB" id="10576336at2759"/>
<organism evidence="1 2">
    <name type="scientific">Haemaphysalis longicornis</name>
    <name type="common">Bush tick</name>
    <dbReference type="NCBI Taxonomy" id="44386"/>
    <lineage>
        <taxon>Eukaryota</taxon>
        <taxon>Metazoa</taxon>
        <taxon>Ecdysozoa</taxon>
        <taxon>Arthropoda</taxon>
        <taxon>Chelicerata</taxon>
        <taxon>Arachnida</taxon>
        <taxon>Acari</taxon>
        <taxon>Parasitiformes</taxon>
        <taxon>Ixodida</taxon>
        <taxon>Ixodoidea</taxon>
        <taxon>Ixodidae</taxon>
        <taxon>Haemaphysalinae</taxon>
        <taxon>Haemaphysalis</taxon>
    </lineage>
</organism>
<accession>A0A9J6H6G0</accession>
<sequence>MIRKEKQLKKNLARLNEPIPHMGHTEAICGAAQISSEDACTDFMRQVIISDEDCAEIARSPLLQNACPQWHLEREMRILASTRAHRIKVRKTNFDTLAQDLATPRQFSSAACADGLENKHAARKEYEASQKCTVTEVGLVVCIPQPWLCWSPD</sequence>
<evidence type="ECO:0000313" key="2">
    <source>
        <dbReference type="Proteomes" id="UP000821853"/>
    </source>
</evidence>
<protein>
    <submittedName>
        <fullName evidence="1">Uncharacterized protein</fullName>
    </submittedName>
</protein>
<proteinExistence type="predicted"/>
<dbReference type="GO" id="GO:0006281">
    <property type="term" value="P:DNA repair"/>
    <property type="evidence" value="ECO:0007669"/>
    <property type="project" value="UniProtKB-ARBA"/>
</dbReference>
<dbReference type="Proteomes" id="UP000821853">
    <property type="component" value="Unassembled WGS sequence"/>
</dbReference>
<dbReference type="Gene3D" id="3.90.320.10">
    <property type="match status" value="1"/>
</dbReference>
<comment type="caution">
    <text evidence="1">The sequence shown here is derived from an EMBL/GenBank/DDBJ whole genome shotgun (WGS) entry which is preliminary data.</text>
</comment>
<keyword evidence="2" id="KW-1185">Reference proteome</keyword>
<dbReference type="InterPro" id="IPR011335">
    <property type="entry name" value="Restrct_endonuc-II-like"/>
</dbReference>
<dbReference type="EMBL" id="JABSTR010000717">
    <property type="protein sequence ID" value="KAH9382948.1"/>
    <property type="molecule type" value="Genomic_DNA"/>
</dbReference>
<dbReference type="VEuPathDB" id="VectorBase:HLOH_042121"/>
<gene>
    <name evidence="1" type="ORF">HPB48_023583</name>
</gene>
<dbReference type="InterPro" id="IPR011604">
    <property type="entry name" value="PDDEXK-like_dom_sf"/>
</dbReference>
<dbReference type="AlphaFoldDB" id="A0A9J6H6G0"/>
<reference evidence="1 2" key="1">
    <citation type="journal article" date="2020" name="Cell">
        <title>Large-Scale Comparative Analyses of Tick Genomes Elucidate Their Genetic Diversity and Vector Capacities.</title>
        <authorList>
            <consortium name="Tick Genome and Microbiome Consortium (TIGMIC)"/>
            <person name="Jia N."/>
            <person name="Wang J."/>
            <person name="Shi W."/>
            <person name="Du L."/>
            <person name="Sun Y."/>
            <person name="Zhan W."/>
            <person name="Jiang J.F."/>
            <person name="Wang Q."/>
            <person name="Zhang B."/>
            <person name="Ji P."/>
            <person name="Bell-Sakyi L."/>
            <person name="Cui X.M."/>
            <person name="Yuan T.T."/>
            <person name="Jiang B.G."/>
            <person name="Yang W.F."/>
            <person name="Lam T.T."/>
            <person name="Chang Q.C."/>
            <person name="Ding S.J."/>
            <person name="Wang X.J."/>
            <person name="Zhu J.G."/>
            <person name="Ruan X.D."/>
            <person name="Zhao L."/>
            <person name="Wei J.T."/>
            <person name="Ye R.Z."/>
            <person name="Que T.C."/>
            <person name="Du C.H."/>
            <person name="Zhou Y.H."/>
            <person name="Cheng J.X."/>
            <person name="Dai P.F."/>
            <person name="Guo W.B."/>
            <person name="Han X.H."/>
            <person name="Huang E.J."/>
            <person name="Li L.F."/>
            <person name="Wei W."/>
            <person name="Gao Y.C."/>
            <person name="Liu J.Z."/>
            <person name="Shao H.Z."/>
            <person name="Wang X."/>
            <person name="Wang C.C."/>
            <person name="Yang T.C."/>
            <person name="Huo Q.B."/>
            <person name="Li W."/>
            <person name="Chen H.Y."/>
            <person name="Chen S.E."/>
            <person name="Zhou L.G."/>
            <person name="Ni X.B."/>
            <person name="Tian J.H."/>
            <person name="Sheng Y."/>
            <person name="Liu T."/>
            <person name="Pan Y.S."/>
            <person name="Xia L.Y."/>
            <person name="Li J."/>
            <person name="Zhao F."/>
            <person name="Cao W.C."/>
        </authorList>
    </citation>
    <scope>NUCLEOTIDE SEQUENCE [LARGE SCALE GENOMIC DNA]</scope>
    <source>
        <strain evidence="1">HaeL-2018</strain>
    </source>
</reference>
<name>A0A9J6H6G0_HAELO</name>